<evidence type="ECO:0008006" key="5">
    <source>
        <dbReference type="Google" id="ProtNLM"/>
    </source>
</evidence>
<reference evidence="3 4" key="1">
    <citation type="submission" date="2013-08" db="EMBL/GenBank/DDBJ databases">
        <title>Genome sequencing of Cellulomonas carbonis T26.</title>
        <authorList>
            <person name="Chen F."/>
            <person name="Li Y."/>
            <person name="Wang G."/>
        </authorList>
    </citation>
    <scope>NUCLEOTIDE SEQUENCE [LARGE SCALE GENOMIC DNA]</scope>
    <source>
        <strain evidence="3 4">T26</strain>
    </source>
</reference>
<dbReference type="Gene3D" id="3.30.530.20">
    <property type="match status" value="1"/>
</dbReference>
<accession>A0A0A0BR92</accession>
<name>A0A0A0BR92_9CELL</name>
<organism evidence="3 4">
    <name type="scientific">Cellulomonas carbonis T26</name>
    <dbReference type="NCBI Taxonomy" id="947969"/>
    <lineage>
        <taxon>Bacteria</taxon>
        <taxon>Bacillati</taxon>
        <taxon>Actinomycetota</taxon>
        <taxon>Actinomycetes</taxon>
        <taxon>Micrococcales</taxon>
        <taxon>Cellulomonadaceae</taxon>
        <taxon>Cellulomonas</taxon>
    </lineage>
</organism>
<evidence type="ECO:0000256" key="2">
    <source>
        <dbReference type="SAM" id="Phobius"/>
    </source>
</evidence>
<evidence type="ECO:0000313" key="4">
    <source>
        <dbReference type="Proteomes" id="UP000029839"/>
    </source>
</evidence>
<comment type="caution">
    <text evidence="3">The sequence shown here is derived from an EMBL/GenBank/DDBJ whole genome shotgun (WGS) entry which is preliminary data.</text>
</comment>
<feature type="transmembrane region" description="Helical" evidence="2">
    <location>
        <begin position="226"/>
        <end position="244"/>
    </location>
</feature>
<keyword evidence="2" id="KW-0472">Membrane</keyword>
<feature type="compositionally biased region" description="Basic residues" evidence="1">
    <location>
        <begin position="159"/>
        <end position="170"/>
    </location>
</feature>
<dbReference type="AlphaFoldDB" id="A0A0A0BR92"/>
<keyword evidence="2" id="KW-0812">Transmembrane</keyword>
<dbReference type="InterPro" id="IPR019587">
    <property type="entry name" value="Polyketide_cyclase/dehydratase"/>
</dbReference>
<keyword evidence="2" id="KW-1133">Transmembrane helix</keyword>
<dbReference type="CDD" id="cd07821">
    <property type="entry name" value="PYR_PYL_RCAR_like"/>
    <property type="match status" value="1"/>
</dbReference>
<dbReference type="Proteomes" id="UP000029839">
    <property type="component" value="Unassembled WGS sequence"/>
</dbReference>
<dbReference type="Pfam" id="PF10604">
    <property type="entry name" value="Polyketide_cyc2"/>
    <property type="match status" value="1"/>
</dbReference>
<gene>
    <name evidence="3" type="ORF">N868_01280</name>
</gene>
<evidence type="ECO:0000256" key="1">
    <source>
        <dbReference type="SAM" id="MobiDB-lite"/>
    </source>
</evidence>
<evidence type="ECO:0000313" key="3">
    <source>
        <dbReference type="EMBL" id="KGM09619.1"/>
    </source>
</evidence>
<dbReference type="OrthoDB" id="4459407at2"/>
<reference evidence="3 4" key="2">
    <citation type="journal article" date="2015" name="Stand. Genomic Sci.">
        <title>Draft genome sequence of Cellulomonas carbonis T26(T) and comparative analysis of six Cellulomonas genomes.</title>
        <authorList>
            <person name="Zhuang W."/>
            <person name="Zhang S."/>
            <person name="Xia X."/>
            <person name="Wang G."/>
        </authorList>
    </citation>
    <scope>NUCLEOTIDE SEQUENCE [LARGE SCALE GENOMIC DNA]</scope>
    <source>
        <strain evidence="3 4">T26</strain>
    </source>
</reference>
<protein>
    <recommendedName>
        <fullName evidence="5">Polyketide cyclase</fullName>
    </recommendedName>
</protein>
<proteinExistence type="predicted"/>
<keyword evidence="4" id="KW-1185">Reference proteome</keyword>
<dbReference type="InterPro" id="IPR023393">
    <property type="entry name" value="START-like_dom_sf"/>
</dbReference>
<feature type="region of interest" description="Disordered" evidence="1">
    <location>
        <begin position="149"/>
        <end position="172"/>
    </location>
</feature>
<dbReference type="RefSeq" id="WP_043608376.1">
    <property type="nucleotide sequence ID" value="NZ_AXCY01000086.1"/>
</dbReference>
<sequence length="263" mass="27652">MRITRTRQIDAPADAVWRVVGPGFADVGAWASEVVRSAAVQSVGRPDAVPRGAPCAGRACSVTTPGFDGVREELLDYDDERMSLTYRAGGGTPGVVREARSTWSVTRLGPDRCLASMTTQVELAGAGRLAGPVLAYLTHRLGRRTLADLDHHVTTGRPSPRKRRAGRRRGTGPLGRVVRANAALLVLLGRSPITARTARALAALDTGWVVASGALLAAAGRRFSTGGWAAVVVTSSVVATFGALQWWHSRAGGVVTDRSATPN</sequence>
<dbReference type="EMBL" id="AXCY01000086">
    <property type="protein sequence ID" value="KGM09619.1"/>
    <property type="molecule type" value="Genomic_DNA"/>
</dbReference>
<dbReference type="SUPFAM" id="SSF55961">
    <property type="entry name" value="Bet v1-like"/>
    <property type="match status" value="1"/>
</dbReference>